<protein>
    <submittedName>
        <fullName evidence="1">DUF4279 domain-containing protein</fullName>
    </submittedName>
</protein>
<dbReference type="EMBL" id="WBPG01000026">
    <property type="protein sequence ID" value="KAB2441154.1"/>
    <property type="molecule type" value="Genomic_DNA"/>
</dbReference>
<dbReference type="RefSeq" id="WP_151627215.1">
    <property type="nucleotide sequence ID" value="NZ_WBPG01000026.1"/>
</dbReference>
<gene>
    <name evidence="1" type="ORF">F8163_20475</name>
</gene>
<organism evidence="1 2">
    <name type="scientific">Bacillus luti</name>
    <dbReference type="NCBI Taxonomy" id="2026191"/>
    <lineage>
        <taxon>Bacteria</taxon>
        <taxon>Bacillati</taxon>
        <taxon>Bacillota</taxon>
        <taxon>Bacilli</taxon>
        <taxon>Bacillales</taxon>
        <taxon>Bacillaceae</taxon>
        <taxon>Bacillus</taxon>
        <taxon>Bacillus cereus group</taxon>
    </lineage>
</organism>
<reference evidence="1 2" key="1">
    <citation type="submission" date="2019-10" db="EMBL/GenBank/DDBJ databases">
        <title>Bacillus from the desert of Cuatro Cinegas, Coahuila.</title>
        <authorList>
            <person name="Olmedo-Alvarez G."/>
            <person name="Saldana S."/>
            <person name="Barcelo D."/>
        </authorList>
    </citation>
    <scope>NUCLEOTIDE SEQUENCE [LARGE SCALE GENOMIC DNA]</scope>
    <source>
        <strain evidence="1 2">CH155b_5T</strain>
    </source>
</reference>
<evidence type="ECO:0000313" key="2">
    <source>
        <dbReference type="Proteomes" id="UP000470409"/>
    </source>
</evidence>
<evidence type="ECO:0000313" key="1">
    <source>
        <dbReference type="EMBL" id="KAB2441154.1"/>
    </source>
</evidence>
<dbReference type="InterPro" id="IPR025459">
    <property type="entry name" value="DUF4279"/>
</dbReference>
<comment type="caution">
    <text evidence="1">The sequence shown here is derived from an EMBL/GenBank/DDBJ whole genome shotgun (WGS) entry which is preliminary data.</text>
</comment>
<dbReference type="Pfam" id="PF14106">
    <property type="entry name" value="DUF4279"/>
    <property type="match status" value="1"/>
</dbReference>
<sequence length="147" mass="16937">MDETQIMIYFNLYGDKFPLEVISERLKVSPTKSFSKGDIISKTNESDSESRTRSYTSWELGTGYQESLDVGEMMEQVIVQIKDKSAIINELKREFGLECRFIIVIKMNDGHTPAFHLDISVIDFANRIKADFDIDLYVNPYTEESLC</sequence>
<accession>A0A7V7S4N7</accession>
<proteinExistence type="predicted"/>
<dbReference type="AlphaFoldDB" id="A0A7V7S4N7"/>
<dbReference type="Proteomes" id="UP000470409">
    <property type="component" value="Unassembled WGS sequence"/>
</dbReference>
<name>A0A7V7S4N7_9BACI</name>